<comment type="caution">
    <text evidence="2">The sequence shown here is derived from an EMBL/GenBank/DDBJ whole genome shotgun (WGS) entry which is preliminary data.</text>
</comment>
<reference evidence="2" key="1">
    <citation type="submission" date="2020-06" db="EMBL/GenBank/DDBJ databases">
        <authorList>
            <person name="Dong N."/>
        </authorList>
    </citation>
    <scope>NUCLEOTIDE SEQUENCE</scope>
    <source>
        <strain evidence="2">R1692</strain>
    </source>
</reference>
<proteinExistence type="predicted"/>
<sequence length="438" mass="50600">MKWLKKTFIILTGLIAVLAISLFIYKEIRASKAKDLMIPSNTQALIQLNVDGLVSELMGNAISNPNTYFFGKRDSTRVKKPKLWETGLAIPSTLFLFSDKKESDQYYTVQRVSDINRFKRFLKSNMRIDLDSVSTAVEGGFSYFQKKNLALLMNDERIAFSIGRDSTDQSPKLRALLQDNQSTWVNALNWSKQHTEDRKGDILWSNVDKNWFTFDFLNGSVHVDGLLKSDKWRLSDAPKQLKPIPNAVLSAYLDADLSEWIKAQDSLLHRLNVPVDSIYQYYGGYADLHWLAQDVKQEESIVSYEYDDNFEMKEVVQLQEIDAPNLLLRLKASPHLLGYLPEKLFYKFNKSNQADLISLFTGKEGSTDTIFDKAKLVFNLNYSKSPSVTRHLSWLPFFDRWQKIKLEGRARDQRTMQLHGYLILPKEKIHALFQLLND</sequence>
<evidence type="ECO:0000313" key="2">
    <source>
        <dbReference type="EMBL" id="MDM1050432.1"/>
    </source>
</evidence>
<protein>
    <recommendedName>
        <fullName evidence="4">DUF4340 domain-containing protein</fullName>
    </recommendedName>
</protein>
<dbReference type="EMBL" id="JACAGK010000096">
    <property type="protein sequence ID" value="MDM1050432.1"/>
    <property type="molecule type" value="Genomic_DNA"/>
</dbReference>
<keyword evidence="1" id="KW-0812">Transmembrane</keyword>
<organism evidence="2 3">
    <name type="scientific">Sphingobacterium hotanense</name>
    <dbReference type="NCBI Taxonomy" id="649196"/>
    <lineage>
        <taxon>Bacteria</taxon>
        <taxon>Pseudomonadati</taxon>
        <taxon>Bacteroidota</taxon>
        <taxon>Sphingobacteriia</taxon>
        <taxon>Sphingobacteriales</taxon>
        <taxon>Sphingobacteriaceae</taxon>
        <taxon>Sphingobacterium</taxon>
    </lineage>
</organism>
<reference evidence="2" key="2">
    <citation type="journal article" date="2022" name="Sci. Total Environ.">
        <title>Prevalence, transmission, and molecular epidemiology of tet(X)-positive bacteria among humans, animals, and environmental niches in China: An epidemiological, and genomic-based study.</title>
        <authorList>
            <person name="Dong N."/>
            <person name="Zeng Y."/>
            <person name="Cai C."/>
            <person name="Sun C."/>
            <person name="Lu J."/>
            <person name="Liu C."/>
            <person name="Zhou H."/>
            <person name="Sun Q."/>
            <person name="Shu L."/>
            <person name="Wang H."/>
            <person name="Wang Y."/>
            <person name="Wang S."/>
            <person name="Wu C."/>
            <person name="Chan E.W."/>
            <person name="Chen G."/>
            <person name="Shen Z."/>
            <person name="Chen S."/>
            <person name="Zhang R."/>
        </authorList>
    </citation>
    <scope>NUCLEOTIDE SEQUENCE</scope>
    <source>
        <strain evidence="2">R1692</strain>
    </source>
</reference>
<accession>A0ABT7NT93</accession>
<evidence type="ECO:0000313" key="3">
    <source>
        <dbReference type="Proteomes" id="UP001170954"/>
    </source>
</evidence>
<dbReference type="RefSeq" id="WP_149526038.1">
    <property type="nucleotide sequence ID" value="NZ_CP030848.1"/>
</dbReference>
<keyword evidence="1" id="KW-1133">Transmembrane helix</keyword>
<evidence type="ECO:0008006" key="4">
    <source>
        <dbReference type="Google" id="ProtNLM"/>
    </source>
</evidence>
<name>A0ABT7NT93_9SPHI</name>
<evidence type="ECO:0000256" key="1">
    <source>
        <dbReference type="SAM" id="Phobius"/>
    </source>
</evidence>
<dbReference type="Proteomes" id="UP001170954">
    <property type="component" value="Unassembled WGS sequence"/>
</dbReference>
<keyword evidence="1" id="KW-0472">Membrane</keyword>
<keyword evidence="3" id="KW-1185">Reference proteome</keyword>
<feature type="transmembrane region" description="Helical" evidence="1">
    <location>
        <begin position="7"/>
        <end position="25"/>
    </location>
</feature>
<gene>
    <name evidence="2" type="ORF">HX018_19525</name>
</gene>